<sequence>MARVFFEITGNRGRLQHMRHGMVGRGEKDRVGIKHHASGSKDDRFLLPKACQRGTGAD</sequence>
<organism evidence="1 2">
    <name type="scientific">Ajellomyces capsulatus (strain G186AR / H82 / ATCC MYA-2454 / RMSCC 2432)</name>
    <name type="common">Darling's disease fungus</name>
    <name type="synonym">Histoplasma capsulatum</name>
    <dbReference type="NCBI Taxonomy" id="447093"/>
    <lineage>
        <taxon>Eukaryota</taxon>
        <taxon>Fungi</taxon>
        <taxon>Dikarya</taxon>
        <taxon>Ascomycota</taxon>
        <taxon>Pezizomycotina</taxon>
        <taxon>Eurotiomycetes</taxon>
        <taxon>Eurotiomycetidae</taxon>
        <taxon>Onygenales</taxon>
        <taxon>Ajellomycetaceae</taxon>
        <taxon>Histoplasma</taxon>
    </lineage>
</organism>
<evidence type="ECO:0000313" key="2">
    <source>
        <dbReference type="Proteomes" id="UP000001631"/>
    </source>
</evidence>
<dbReference type="InParanoid" id="C0NI48"/>
<proteinExistence type="predicted"/>
<dbReference type="Proteomes" id="UP000001631">
    <property type="component" value="Unassembled WGS sequence"/>
</dbReference>
<protein>
    <submittedName>
        <fullName evidence="1">Uncharacterized protein</fullName>
    </submittedName>
</protein>
<dbReference type="RefSeq" id="XP_045289964.1">
    <property type="nucleotide sequence ID" value="XM_045430069.1"/>
</dbReference>
<dbReference type="AlphaFoldDB" id="C0NI48"/>
<evidence type="ECO:0000313" key="1">
    <source>
        <dbReference type="EMBL" id="EEH09483.1"/>
    </source>
</evidence>
<keyword evidence="2" id="KW-1185">Reference proteome</keyword>
<gene>
    <name evidence="1" type="ORF">HCBG_03020</name>
</gene>
<dbReference type="HOGENOM" id="CLU_2978595_0_0_1"/>
<dbReference type="GeneID" id="69036036"/>
<reference evidence="1" key="1">
    <citation type="submission" date="2009-02" db="EMBL/GenBank/DDBJ databases">
        <title>The Genome Sequence of Ajellomyces capsulatus strain G186AR.</title>
        <authorList>
            <consortium name="The Broad Institute Genome Sequencing Platform"/>
            <person name="Champion M."/>
            <person name="Cuomo C."/>
            <person name="Ma L.-J."/>
            <person name="Henn M.R."/>
            <person name="Sil A."/>
            <person name="Goldman B."/>
            <person name="Young S.K."/>
            <person name="Kodira C.D."/>
            <person name="Zeng Q."/>
            <person name="Koehrsen M."/>
            <person name="Alvarado L."/>
            <person name="Berlin A."/>
            <person name="Borenstein D."/>
            <person name="Chen Z."/>
            <person name="Engels R."/>
            <person name="Freedman E."/>
            <person name="Gellesch M."/>
            <person name="Goldberg J."/>
            <person name="Griggs A."/>
            <person name="Gujja S."/>
            <person name="Heiman D."/>
            <person name="Hepburn T."/>
            <person name="Howarth C."/>
            <person name="Jen D."/>
            <person name="Larson L."/>
            <person name="Lewis B."/>
            <person name="Mehta T."/>
            <person name="Park D."/>
            <person name="Pearson M."/>
            <person name="Roberts A."/>
            <person name="Saif S."/>
            <person name="Shea T."/>
            <person name="Shenoy N."/>
            <person name="Sisk P."/>
            <person name="Stolte C."/>
            <person name="Sykes S."/>
            <person name="Walk T."/>
            <person name="White J."/>
            <person name="Yandava C."/>
            <person name="Klein B."/>
            <person name="McEwen J.G."/>
            <person name="Puccia R."/>
            <person name="Goldman G.H."/>
            <person name="Felipe M.S."/>
            <person name="Nino-Vega G."/>
            <person name="San-Blas G."/>
            <person name="Taylor J."/>
            <person name="Mendoza L."/>
            <person name="Galagan J."/>
            <person name="Nusbaum C."/>
            <person name="Birren B."/>
        </authorList>
    </citation>
    <scope>NUCLEOTIDE SEQUENCE</scope>
    <source>
        <strain evidence="1">G186AR</strain>
    </source>
</reference>
<name>C0NI48_AJECG</name>
<dbReference type="EMBL" id="GG663365">
    <property type="protein sequence ID" value="EEH09483.1"/>
    <property type="molecule type" value="Genomic_DNA"/>
</dbReference>
<accession>C0NI48</accession>